<keyword evidence="3" id="KW-1185">Reference proteome</keyword>
<organism evidence="2 3">
    <name type="scientific">Skermania pinensis</name>
    <dbReference type="NCBI Taxonomy" id="39122"/>
    <lineage>
        <taxon>Bacteria</taxon>
        <taxon>Bacillati</taxon>
        <taxon>Actinomycetota</taxon>
        <taxon>Actinomycetes</taxon>
        <taxon>Mycobacteriales</taxon>
        <taxon>Gordoniaceae</taxon>
        <taxon>Skermania</taxon>
    </lineage>
</organism>
<dbReference type="PROSITE" id="PS50075">
    <property type="entry name" value="CARRIER"/>
    <property type="match status" value="1"/>
</dbReference>
<dbReference type="Pfam" id="PF00550">
    <property type="entry name" value="PP-binding"/>
    <property type="match status" value="1"/>
</dbReference>
<dbReference type="EMBL" id="CP079105">
    <property type="protein sequence ID" value="QXQ12401.1"/>
    <property type="molecule type" value="Genomic_DNA"/>
</dbReference>
<gene>
    <name evidence="2" type="ORF">KV203_10365</name>
</gene>
<reference evidence="2" key="1">
    <citation type="submission" date="2021-07" db="EMBL/GenBank/DDBJ databases">
        <title>Candidatus Kaistella beijingensis sp. nov. isolated from a municipal wastewater treatment plant is involved in sludge foaming.</title>
        <authorList>
            <person name="Song Y."/>
            <person name="Liu S.-J."/>
        </authorList>
    </citation>
    <scope>NUCLEOTIDE SEQUENCE</scope>
    <source>
        <strain evidence="2">DSM 43998</strain>
    </source>
</reference>
<evidence type="ECO:0000259" key="1">
    <source>
        <dbReference type="PROSITE" id="PS50075"/>
    </source>
</evidence>
<dbReference type="InterPro" id="IPR036736">
    <property type="entry name" value="ACP-like_sf"/>
</dbReference>
<dbReference type="Proteomes" id="UP000887023">
    <property type="component" value="Chromosome"/>
</dbReference>
<sequence length="85" mass="8958">MAELCIADDIIDVVAALAPDRGAPVTPDTQLIDGLGFDSARRLELGEALQRRFGCAVDGEHGIAAARTVADVVALVVEQKDTDLR</sequence>
<evidence type="ECO:0000313" key="3">
    <source>
        <dbReference type="Proteomes" id="UP000887023"/>
    </source>
</evidence>
<accession>A0ABX8S4N6</accession>
<dbReference type="Gene3D" id="1.10.1200.10">
    <property type="entry name" value="ACP-like"/>
    <property type="match status" value="1"/>
</dbReference>
<dbReference type="InterPro" id="IPR009081">
    <property type="entry name" value="PP-bd_ACP"/>
</dbReference>
<evidence type="ECO:0000313" key="2">
    <source>
        <dbReference type="EMBL" id="QXQ12401.1"/>
    </source>
</evidence>
<name>A0ABX8S4N6_9ACTN</name>
<dbReference type="SUPFAM" id="SSF47336">
    <property type="entry name" value="ACP-like"/>
    <property type="match status" value="1"/>
</dbReference>
<feature type="domain" description="Carrier" evidence="1">
    <location>
        <begin position="1"/>
        <end position="80"/>
    </location>
</feature>
<protein>
    <submittedName>
        <fullName evidence="2">Acyl carrier protein</fullName>
    </submittedName>
</protein>
<proteinExistence type="predicted"/>
<dbReference type="RefSeq" id="WP_066469706.1">
    <property type="nucleotide sequence ID" value="NZ_CBCRUZ010000001.1"/>
</dbReference>